<dbReference type="Pfam" id="PF01490">
    <property type="entry name" value="Aa_trans"/>
    <property type="match status" value="1"/>
</dbReference>
<keyword evidence="3 6" id="KW-1133">Transmembrane helix</keyword>
<proteinExistence type="predicted"/>
<dbReference type="Gene3D" id="2.60.40.10">
    <property type="entry name" value="Immunoglobulins"/>
    <property type="match status" value="1"/>
</dbReference>
<keyword evidence="2 6" id="KW-0812">Transmembrane</keyword>
<feature type="transmembrane region" description="Helical" evidence="6">
    <location>
        <begin position="471"/>
        <end position="495"/>
    </location>
</feature>
<evidence type="ECO:0000256" key="3">
    <source>
        <dbReference type="ARBA" id="ARBA00022989"/>
    </source>
</evidence>
<feature type="compositionally biased region" description="Basic and acidic residues" evidence="5">
    <location>
        <begin position="177"/>
        <end position="188"/>
    </location>
</feature>
<dbReference type="GO" id="GO:0005774">
    <property type="term" value="C:vacuolar membrane"/>
    <property type="evidence" value="ECO:0007669"/>
    <property type="project" value="TreeGrafter"/>
</dbReference>
<sequence length="880" mass="99198">MTSPALGEARGSVRLLLTKNHPVPSPALSRSPGKPQVHVPRTVVNSDLKIEAVLQCVAHEEARPHIRWYKDGVLIEDSETKYVISTEGSHSNLTVSPSADGDFGTFTCEAENDYGTHNRSIELVQSPVVEDVDIDGPRMTWTVHSHQPLEEMEVQLKATTDKVSQKMGDSIQMTEKQTNKKEEKKSDPELGAAGVGDSKLTLPSYFGPPTRFQKRNNPIDAQKYDYQSNRTFLTAPNDIIASMVHMLMYGLGGGLVVLHAAYMECGIFLAIGINIFLATIIGYCVCMLVWSAQKLYGRVEMPVLSYPDIIEAAFLLSPWNKLRKTARGARYLLEASLMIHLYGTCCVLIIMIARALKELVMGDHTISDAGEPPLKVYILTLMVPCLAIAMVVDLKTLAPFALICNLFAFAVIMVLLWYSLHSTVDSPWDRAPYKSVMGAFEFVGVCIFVLEPVSYALAVENNMKEPRNFNYVVLGSMPIYTACMVTVGFFGYWYYAENCVSPITIHFPYSAFAVILKVFLCITLYVIYAMCFHVAFDVEWFYLKRNHQIPNYWYWERLYRTLHVVVLIFISYMLPNVTRMMGVIGGFFTTPMVLVYPAIIELILDWEYPGLGKYQWRLVKSIFIVSVGLIALLGGTYFNIVGMIQEVQIQYRGEFKPNYSHHDNQDDNWKSYIYMRIDTSDRDLYNYSDINANFYDTMSKNTMHVIRNFNATNVLPYNKTYGLPENINNSAVYPMPGLRNDINDIIIIRNKNNTIDGSTTALSNDVYYITPGIGNTSIIVYDKNTITAESTISLSTDIATFATKQPNVKNYTILTNVTAAIDDKIDKELLNVTVTMKSVIKNDTTVISGENNRKLSNHTAMGKINKTVDDTDKDKKKPVW</sequence>
<evidence type="ECO:0000313" key="8">
    <source>
        <dbReference type="EMBL" id="SOQ53718.1"/>
    </source>
</evidence>
<dbReference type="CDD" id="cd00096">
    <property type="entry name" value="Ig"/>
    <property type="match status" value="1"/>
</dbReference>
<feature type="transmembrane region" description="Helical" evidence="6">
    <location>
        <begin position="400"/>
        <end position="420"/>
    </location>
</feature>
<evidence type="ECO:0000256" key="6">
    <source>
        <dbReference type="SAM" id="Phobius"/>
    </source>
</evidence>
<dbReference type="InterPro" id="IPR013783">
    <property type="entry name" value="Ig-like_fold"/>
</dbReference>
<organism evidence="8">
    <name type="scientific">Spodoptera frugiperda</name>
    <name type="common">Fall armyworm</name>
    <dbReference type="NCBI Taxonomy" id="7108"/>
    <lineage>
        <taxon>Eukaryota</taxon>
        <taxon>Metazoa</taxon>
        <taxon>Ecdysozoa</taxon>
        <taxon>Arthropoda</taxon>
        <taxon>Hexapoda</taxon>
        <taxon>Insecta</taxon>
        <taxon>Pterygota</taxon>
        <taxon>Neoptera</taxon>
        <taxon>Endopterygota</taxon>
        <taxon>Lepidoptera</taxon>
        <taxon>Glossata</taxon>
        <taxon>Ditrysia</taxon>
        <taxon>Noctuoidea</taxon>
        <taxon>Noctuidae</taxon>
        <taxon>Amphipyrinae</taxon>
        <taxon>Spodoptera</taxon>
    </lineage>
</organism>
<dbReference type="PANTHER" id="PTHR22950">
    <property type="entry name" value="AMINO ACID TRANSPORTER"/>
    <property type="match status" value="1"/>
</dbReference>
<gene>
    <name evidence="8" type="ORF">SFRICE_007717</name>
</gene>
<accession>A0A2H1WL06</accession>
<comment type="subcellular location">
    <subcellularLocation>
        <location evidence="1">Membrane</location>
        <topology evidence="1">Multi-pass membrane protein</topology>
    </subcellularLocation>
</comment>
<dbReference type="EMBL" id="ODYU01009352">
    <property type="protein sequence ID" value="SOQ53718.1"/>
    <property type="molecule type" value="Genomic_DNA"/>
</dbReference>
<feature type="transmembrane region" description="Helical" evidence="6">
    <location>
        <begin position="507"/>
        <end position="536"/>
    </location>
</feature>
<evidence type="ECO:0000256" key="5">
    <source>
        <dbReference type="SAM" id="MobiDB-lite"/>
    </source>
</evidence>
<name>A0A2H1WL06_SPOFR</name>
<keyword evidence="4 6" id="KW-0472">Membrane</keyword>
<protein>
    <submittedName>
        <fullName evidence="8">SFRICE_007717</fullName>
    </submittedName>
</protein>
<feature type="transmembrane region" description="Helical" evidence="6">
    <location>
        <begin position="331"/>
        <end position="356"/>
    </location>
</feature>
<dbReference type="InterPro" id="IPR036179">
    <property type="entry name" value="Ig-like_dom_sf"/>
</dbReference>
<evidence type="ECO:0000256" key="2">
    <source>
        <dbReference type="ARBA" id="ARBA00022692"/>
    </source>
</evidence>
<dbReference type="PANTHER" id="PTHR22950:SF340">
    <property type="entry name" value="AMINO ACID TRANSPORTER TRANSMEMBRANE DOMAIN-CONTAINING PROTEIN-RELATED"/>
    <property type="match status" value="1"/>
</dbReference>
<evidence type="ECO:0000259" key="7">
    <source>
        <dbReference type="PROSITE" id="PS50835"/>
    </source>
</evidence>
<feature type="transmembrane region" description="Helical" evidence="6">
    <location>
        <begin position="618"/>
        <end position="638"/>
    </location>
</feature>
<dbReference type="AlphaFoldDB" id="A0A2H1WL06"/>
<feature type="transmembrane region" description="Helical" evidence="6">
    <location>
        <begin position="440"/>
        <end position="459"/>
    </location>
</feature>
<dbReference type="PROSITE" id="PS50835">
    <property type="entry name" value="IG_LIKE"/>
    <property type="match status" value="1"/>
</dbReference>
<feature type="transmembrane region" description="Helical" evidence="6">
    <location>
        <begin position="376"/>
        <end position="393"/>
    </location>
</feature>
<feature type="domain" description="Ig-like" evidence="7">
    <location>
        <begin position="26"/>
        <end position="124"/>
    </location>
</feature>
<dbReference type="InterPro" id="IPR013057">
    <property type="entry name" value="AA_transpt_TM"/>
</dbReference>
<reference evidence="8" key="1">
    <citation type="submission" date="2016-07" db="EMBL/GenBank/DDBJ databases">
        <authorList>
            <person name="Bretaudeau A."/>
        </authorList>
    </citation>
    <scope>NUCLEOTIDE SEQUENCE</scope>
    <source>
        <strain evidence="8">Rice</strain>
        <tissue evidence="8">Whole body</tissue>
    </source>
</reference>
<dbReference type="SUPFAM" id="SSF48726">
    <property type="entry name" value="Immunoglobulin"/>
    <property type="match status" value="1"/>
</dbReference>
<evidence type="ECO:0000256" key="1">
    <source>
        <dbReference type="ARBA" id="ARBA00004141"/>
    </source>
</evidence>
<dbReference type="Pfam" id="PF13927">
    <property type="entry name" value="Ig_3"/>
    <property type="match status" value="1"/>
</dbReference>
<dbReference type="InterPro" id="IPR007110">
    <property type="entry name" value="Ig-like_dom"/>
</dbReference>
<feature type="region of interest" description="Disordered" evidence="5">
    <location>
        <begin position="164"/>
        <end position="199"/>
    </location>
</feature>
<feature type="transmembrane region" description="Helical" evidence="6">
    <location>
        <begin position="239"/>
        <end position="261"/>
    </location>
</feature>
<feature type="transmembrane region" description="Helical" evidence="6">
    <location>
        <begin position="580"/>
        <end position="606"/>
    </location>
</feature>
<evidence type="ECO:0000256" key="4">
    <source>
        <dbReference type="ARBA" id="ARBA00023136"/>
    </source>
</evidence>
<dbReference type="GO" id="GO:0015179">
    <property type="term" value="F:L-amino acid transmembrane transporter activity"/>
    <property type="evidence" value="ECO:0007669"/>
    <property type="project" value="TreeGrafter"/>
</dbReference>
<feature type="transmembrane region" description="Helical" evidence="6">
    <location>
        <begin position="267"/>
        <end position="290"/>
    </location>
</feature>